<comment type="caution">
    <text evidence="1">The sequence shown here is derived from an EMBL/GenBank/DDBJ whole genome shotgun (WGS) entry which is preliminary data.</text>
</comment>
<dbReference type="AlphaFoldDB" id="A0AAV4RAV6"/>
<organism evidence="1 2">
    <name type="scientific">Caerostris extrusa</name>
    <name type="common">Bark spider</name>
    <name type="synonym">Caerostris bankana</name>
    <dbReference type="NCBI Taxonomy" id="172846"/>
    <lineage>
        <taxon>Eukaryota</taxon>
        <taxon>Metazoa</taxon>
        <taxon>Ecdysozoa</taxon>
        <taxon>Arthropoda</taxon>
        <taxon>Chelicerata</taxon>
        <taxon>Arachnida</taxon>
        <taxon>Araneae</taxon>
        <taxon>Araneomorphae</taxon>
        <taxon>Entelegynae</taxon>
        <taxon>Araneoidea</taxon>
        <taxon>Araneidae</taxon>
        <taxon>Caerostris</taxon>
    </lineage>
</organism>
<dbReference type="Proteomes" id="UP001054945">
    <property type="component" value="Unassembled WGS sequence"/>
</dbReference>
<keyword evidence="2" id="KW-1185">Reference proteome</keyword>
<accession>A0AAV4RAV6</accession>
<name>A0AAV4RAV6_CAEEX</name>
<evidence type="ECO:0000313" key="2">
    <source>
        <dbReference type="Proteomes" id="UP001054945"/>
    </source>
</evidence>
<protein>
    <submittedName>
        <fullName evidence="1">Uncharacterized protein</fullName>
    </submittedName>
</protein>
<evidence type="ECO:0000313" key="1">
    <source>
        <dbReference type="EMBL" id="GIY18502.1"/>
    </source>
</evidence>
<sequence>MIIRIKQKRFVPSKYDFSPIYKAIKYLFGNTEPGKQTPFTKFYHFCDDGEAGLENHNDRVSKCQQWGLKWPTDDFWKAGDDIRKSTQKQLAGCAY</sequence>
<proteinExistence type="predicted"/>
<gene>
    <name evidence="1" type="ORF">CEXT_206771</name>
</gene>
<reference evidence="1 2" key="1">
    <citation type="submission" date="2021-06" db="EMBL/GenBank/DDBJ databases">
        <title>Caerostris extrusa draft genome.</title>
        <authorList>
            <person name="Kono N."/>
            <person name="Arakawa K."/>
        </authorList>
    </citation>
    <scope>NUCLEOTIDE SEQUENCE [LARGE SCALE GENOMIC DNA]</scope>
</reference>
<dbReference type="EMBL" id="BPLR01007635">
    <property type="protein sequence ID" value="GIY18502.1"/>
    <property type="molecule type" value="Genomic_DNA"/>
</dbReference>